<dbReference type="InterPro" id="IPR058163">
    <property type="entry name" value="LysR-type_TF_proteobact-type"/>
</dbReference>
<keyword evidence="2" id="KW-0805">Transcription regulation</keyword>
<evidence type="ECO:0000256" key="3">
    <source>
        <dbReference type="ARBA" id="ARBA00023125"/>
    </source>
</evidence>
<evidence type="ECO:0000313" key="7">
    <source>
        <dbReference type="Proteomes" id="UP001521137"/>
    </source>
</evidence>
<sequence>MINYLRHMAVFARVVDEGSFRRAAKTLDLAPSRTSQTVADLEQYLGVTLLYRTTRKLVLTNEGRKFYAHALEIVRNAEAGVNELNALSQQHIGALRVSLPVFLTSSSISSAIAEFAKQYPKVSLSLTFSDHIVDILNEGIDMSIRVGWLQDSTMMARKLYEGQRLLVASKAYMANRETPTHPSDLLSWDWIKFDIRSNSVEFESASGEKISISENSSLTVNSADALSHFAKQGMGLAYVPEHIVADDIKTGDLVHVLPDWKLKPLGYYAVWPNKSRRENLTLLLVRFLAERCAV</sequence>
<dbReference type="InterPro" id="IPR005119">
    <property type="entry name" value="LysR_subst-bd"/>
</dbReference>
<keyword evidence="3" id="KW-0238">DNA-binding</keyword>
<keyword evidence="7" id="KW-1185">Reference proteome</keyword>
<dbReference type="CDD" id="cd08422">
    <property type="entry name" value="PBP2_CrgA_like"/>
    <property type="match status" value="1"/>
</dbReference>
<evidence type="ECO:0000313" key="6">
    <source>
        <dbReference type="EMBL" id="MCF2948043.1"/>
    </source>
</evidence>
<feature type="domain" description="HTH lysR-type" evidence="5">
    <location>
        <begin position="1"/>
        <end position="60"/>
    </location>
</feature>
<evidence type="ECO:0000256" key="2">
    <source>
        <dbReference type="ARBA" id="ARBA00023015"/>
    </source>
</evidence>
<dbReference type="Gene3D" id="3.40.190.290">
    <property type="match status" value="1"/>
</dbReference>
<dbReference type="SUPFAM" id="SSF46785">
    <property type="entry name" value="Winged helix' DNA-binding domain"/>
    <property type="match status" value="1"/>
</dbReference>
<evidence type="ECO:0000256" key="4">
    <source>
        <dbReference type="ARBA" id="ARBA00023163"/>
    </source>
</evidence>
<evidence type="ECO:0000256" key="1">
    <source>
        <dbReference type="ARBA" id="ARBA00009437"/>
    </source>
</evidence>
<dbReference type="SUPFAM" id="SSF53850">
    <property type="entry name" value="Periplasmic binding protein-like II"/>
    <property type="match status" value="1"/>
</dbReference>
<proteinExistence type="inferred from homology"/>
<gene>
    <name evidence="6" type="ORF">L0668_07995</name>
</gene>
<dbReference type="PANTHER" id="PTHR30537:SF30">
    <property type="entry name" value="TRANSCRIPTIONAL REGULATOR-RELATED"/>
    <property type="match status" value="1"/>
</dbReference>
<dbReference type="Proteomes" id="UP001521137">
    <property type="component" value="Unassembled WGS sequence"/>
</dbReference>
<dbReference type="PROSITE" id="PS50931">
    <property type="entry name" value="HTH_LYSR"/>
    <property type="match status" value="1"/>
</dbReference>
<evidence type="ECO:0000259" key="5">
    <source>
        <dbReference type="PROSITE" id="PS50931"/>
    </source>
</evidence>
<dbReference type="RefSeq" id="WP_235311609.1">
    <property type="nucleotide sequence ID" value="NZ_JAKGAS010000003.1"/>
</dbReference>
<reference evidence="6 7" key="1">
    <citation type="submission" date="2022-01" db="EMBL/GenBank/DDBJ databases">
        <title>Paraglaciecola sp. G1-23.</title>
        <authorList>
            <person name="Jin M.S."/>
            <person name="Han D.M."/>
            <person name="Kim H.M."/>
            <person name="Jeon C.O."/>
        </authorList>
    </citation>
    <scope>NUCLEOTIDE SEQUENCE [LARGE SCALE GENOMIC DNA]</scope>
    <source>
        <strain evidence="6 7">G1-23</strain>
    </source>
</reference>
<keyword evidence="4" id="KW-0804">Transcription</keyword>
<dbReference type="InterPro" id="IPR000847">
    <property type="entry name" value="LysR_HTH_N"/>
</dbReference>
<dbReference type="Gene3D" id="1.10.10.10">
    <property type="entry name" value="Winged helix-like DNA-binding domain superfamily/Winged helix DNA-binding domain"/>
    <property type="match status" value="1"/>
</dbReference>
<organism evidence="6 7">
    <name type="scientific">Paraglaciecola algarum</name>
    <dbReference type="NCBI Taxonomy" id="3050085"/>
    <lineage>
        <taxon>Bacteria</taxon>
        <taxon>Pseudomonadati</taxon>
        <taxon>Pseudomonadota</taxon>
        <taxon>Gammaproteobacteria</taxon>
        <taxon>Alteromonadales</taxon>
        <taxon>Alteromonadaceae</taxon>
        <taxon>Paraglaciecola</taxon>
    </lineage>
</organism>
<dbReference type="PANTHER" id="PTHR30537">
    <property type="entry name" value="HTH-TYPE TRANSCRIPTIONAL REGULATOR"/>
    <property type="match status" value="1"/>
</dbReference>
<dbReference type="InterPro" id="IPR036388">
    <property type="entry name" value="WH-like_DNA-bd_sf"/>
</dbReference>
<accession>A0ABS9D529</accession>
<protein>
    <submittedName>
        <fullName evidence="6">LysR family transcriptional regulator</fullName>
    </submittedName>
</protein>
<comment type="caution">
    <text evidence="6">The sequence shown here is derived from an EMBL/GenBank/DDBJ whole genome shotgun (WGS) entry which is preliminary data.</text>
</comment>
<dbReference type="Pfam" id="PF03466">
    <property type="entry name" value="LysR_substrate"/>
    <property type="match status" value="1"/>
</dbReference>
<dbReference type="Pfam" id="PF00126">
    <property type="entry name" value="HTH_1"/>
    <property type="match status" value="1"/>
</dbReference>
<comment type="similarity">
    <text evidence="1">Belongs to the LysR transcriptional regulatory family.</text>
</comment>
<dbReference type="EMBL" id="JAKGAS010000003">
    <property type="protein sequence ID" value="MCF2948043.1"/>
    <property type="molecule type" value="Genomic_DNA"/>
</dbReference>
<dbReference type="InterPro" id="IPR036390">
    <property type="entry name" value="WH_DNA-bd_sf"/>
</dbReference>
<name>A0ABS9D529_9ALTE</name>